<reference evidence="3" key="1">
    <citation type="submission" date="2021-10" db="EMBL/GenBank/DDBJ databases">
        <title>Genome Sequence of The Candidatus Hydrogeosomobacter endosymbioticus, an Intracellular Bacterial Symbiont of the Anaerobic Ciliate GW7.</title>
        <authorList>
            <person name="Shiohama Y."/>
            <person name="Shinzato N."/>
        </authorList>
    </citation>
    <scope>NUCLEOTIDE SEQUENCE [LARGE SCALE GENOMIC DNA]</scope>
    <source>
        <strain evidence="3">200920</strain>
    </source>
</reference>
<dbReference type="EMBL" id="AP025225">
    <property type="protein sequence ID" value="BDB96088.1"/>
    <property type="molecule type" value="Genomic_DNA"/>
</dbReference>
<feature type="region of interest" description="Disordered" evidence="1">
    <location>
        <begin position="103"/>
        <end position="128"/>
    </location>
</feature>
<evidence type="ECO:0000256" key="1">
    <source>
        <dbReference type="SAM" id="MobiDB-lite"/>
    </source>
</evidence>
<gene>
    <name evidence="3" type="ORF">HYD_2210</name>
</gene>
<keyword evidence="2" id="KW-0732">Signal</keyword>
<feature type="compositionally biased region" description="Basic and acidic residues" evidence="1">
    <location>
        <begin position="107"/>
        <end position="118"/>
    </location>
</feature>
<accession>A0ABN6L2I2</accession>
<evidence type="ECO:0000256" key="2">
    <source>
        <dbReference type="SAM" id="SignalP"/>
    </source>
</evidence>
<feature type="chain" id="PRO_5047199780" evidence="2">
    <location>
        <begin position="26"/>
        <end position="374"/>
    </location>
</feature>
<name>A0ABN6L2I2_9PROT</name>
<dbReference type="RefSeq" id="WP_236865502.1">
    <property type="nucleotide sequence ID" value="NZ_AP025225.1"/>
</dbReference>
<organism evidence="3 4">
    <name type="scientific">Candidatus Hydrogenosomobacter endosymbioticus</name>
    <dbReference type="NCBI Taxonomy" id="2558174"/>
    <lineage>
        <taxon>Bacteria</taxon>
        <taxon>Pseudomonadati</taxon>
        <taxon>Pseudomonadota</taxon>
        <taxon>Alphaproteobacteria</taxon>
        <taxon>Holosporales</taxon>
        <taxon>Holosporaceae</taxon>
        <taxon>Candidatus Hydrogenosomobacter</taxon>
    </lineage>
</organism>
<protein>
    <submittedName>
        <fullName evidence="3">Uncharacterized protein</fullName>
    </submittedName>
</protein>
<sequence>MKKLGMLSVAFAGLMVVGASSDAIGAVRTAKRPGFKLSEANKKKLFAIMKEKGAKNVFAGLSDAQKKKLHAIVREKSSKVKLAKKVESTGDVNVTTPNVVVQQQAKADSKSSESDKVSEAAQQKKSQMTLEELAKKNLTELSEKLAKVNRAIVLSGDMVRIHEKNVQEQKKLLNDLSFNPLDHDLSVFTGDERAEVRNCLFPRGDAQALSQGVCEKVKNVFDSKRLPKLIAAARGISDELNAAKLDVDKIVKGADDELVSFVKKAQEEHDRLSRRSQAAGALSEQLNALCNDLTASLGYIAGRLHQDNSLGGVDFSAIFGEKSNIARGLYKEPSASAVDGSFLGSRIARIFHNADAGASNNDGLAASSGNNWPL</sequence>
<proteinExistence type="predicted"/>
<evidence type="ECO:0000313" key="3">
    <source>
        <dbReference type="EMBL" id="BDB96088.1"/>
    </source>
</evidence>
<keyword evidence="4" id="KW-1185">Reference proteome</keyword>
<feature type="signal peptide" evidence="2">
    <location>
        <begin position="1"/>
        <end position="25"/>
    </location>
</feature>
<dbReference type="Proteomes" id="UP001320209">
    <property type="component" value="Chromosome"/>
</dbReference>
<evidence type="ECO:0000313" key="4">
    <source>
        <dbReference type="Proteomes" id="UP001320209"/>
    </source>
</evidence>